<feature type="region of interest" description="Disordered" evidence="6">
    <location>
        <begin position="262"/>
        <end position="297"/>
    </location>
</feature>
<keyword evidence="9" id="KW-1185">Reference proteome</keyword>
<keyword evidence="2" id="KW-0479">Metal-binding</keyword>
<dbReference type="Proteomes" id="UP001345219">
    <property type="component" value="Chromosome 16"/>
</dbReference>
<feature type="region of interest" description="Disordered" evidence="6">
    <location>
        <begin position="232"/>
        <end position="251"/>
    </location>
</feature>
<evidence type="ECO:0000256" key="3">
    <source>
        <dbReference type="ARBA" id="ARBA00023288"/>
    </source>
</evidence>
<feature type="domain" description="HMA" evidence="7">
    <location>
        <begin position="10"/>
        <end position="77"/>
    </location>
</feature>
<dbReference type="InterPro" id="IPR006121">
    <property type="entry name" value="HMA_dom"/>
</dbReference>
<evidence type="ECO:0000256" key="2">
    <source>
        <dbReference type="ARBA" id="ARBA00022723"/>
    </source>
</evidence>
<proteinExistence type="inferred from homology"/>
<dbReference type="PANTHER" id="PTHR45868:SF74">
    <property type="entry name" value="HEAVY METAL-ASSOCIATED ISOPRENYLATED PLANT PROTEIN 33"/>
    <property type="match status" value="1"/>
</dbReference>
<dbReference type="InterPro" id="IPR036163">
    <property type="entry name" value="HMA_dom_sf"/>
</dbReference>
<dbReference type="EMBL" id="JAXIOK010000016">
    <property type="protein sequence ID" value="KAK4753207.1"/>
    <property type="molecule type" value="Genomic_DNA"/>
</dbReference>
<comment type="similarity">
    <text evidence="5">Belongs to the HIPP family.</text>
</comment>
<feature type="compositionally biased region" description="Basic and acidic residues" evidence="6">
    <location>
        <begin position="168"/>
        <end position="178"/>
    </location>
</feature>
<dbReference type="AlphaFoldDB" id="A0AAN7JUK3"/>
<dbReference type="PROSITE" id="PS50846">
    <property type="entry name" value="HMA_2"/>
    <property type="match status" value="1"/>
</dbReference>
<keyword evidence="4" id="KW-0636">Prenylation</keyword>
<keyword evidence="3" id="KW-0449">Lipoprotein</keyword>
<gene>
    <name evidence="8" type="ORF">SAY87_022005</name>
</gene>
<feature type="region of interest" description="Disordered" evidence="6">
    <location>
        <begin position="96"/>
        <end position="219"/>
    </location>
</feature>
<evidence type="ECO:0000259" key="7">
    <source>
        <dbReference type="PROSITE" id="PS50846"/>
    </source>
</evidence>
<keyword evidence="1" id="KW-0488">Methylation</keyword>
<reference evidence="8 9" key="1">
    <citation type="journal article" date="2023" name="Hortic Res">
        <title>Pangenome of water caltrop reveals structural variations and asymmetric subgenome divergence after allopolyploidization.</title>
        <authorList>
            <person name="Zhang X."/>
            <person name="Chen Y."/>
            <person name="Wang L."/>
            <person name="Yuan Y."/>
            <person name="Fang M."/>
            <person name="Shi L."/>
            <person name="Lu R."/>
            <person name="Comes H.P."/>
            <person name="Ma Y."/>
            <person name="Chen Y."/>
            <person name="Huang G."/>
            <person name="Zhou Y."/>
            <person name="Zheng Z."/>
            <person name="Qiu Y."/>
        </authorList>
    </citation>
    <scope>NUCLEOTIDE SEQUENCE [LARGE SCALE GENOMIC DNA]</scope>
    <source>
        <tissue evidence="8">Roots</tissue>
    </source>
</reference>
<evidence type="ECO:0000313" key="9">
    <source>
        <dbReference type="Proteomes" id="UP001345219"/>
    </source>
</evidence>
<evidence type="ECO:0000256" key="6">
    <source>
        <dbReference type="SAM" id="MobiDB-lite"/>
    </source>
</evidence>
<dbReference type="CDD" id="cd00371">
    <property type="entry name" value="HMA"/>
    <property type="match status" value="1"/>
</dbReference>
<comment type="caution">
    <text evidence="8">The sequence shown here is derived from an EMBL/GenBank/DDBJ whole genome shotgun (WGS) entry which is preliminary data.</text>
</comment>
<dbReference type="SUPFAM" id="SSF55008">
    <property type="entry name" value="HMA, heavy metal-associated domain"/>
    <property type="match status" value="1"/>
</dbReference>
<feature type="compositionally biased region" description="Polar residues" evidence="6">
    <location>
        <begin position="117"/>
        <end position="135"/>
    </location>
</feature>
<dbReference type="Gene3D" id="3.30.70.100">
    <property type="match status" value="1"/>
</dbReference>
<evidence type="ECO:0000256" key="4">
    <source>
        <dbReference type="ARBA" id="ARBA00023289"/>
    </source>
</evidence>
<name>A0AAN7JUK3_9MYRT</name>
<dbReference type="GO" id="GO:0046872">
    <property type="term" value="F:metal ion binding"/>
    <property type="evidence" value="ECO:0007669"/>
    <property type="project" value="UniProtKB-KW"/>
</dbReference>
<evidence type="ECO:0000256" key="1">
    <source>
        <dbReference type="ARBA" id="ARBA00022481"/>
    </source>
</evidence>
<feature type="compositionally biased region" description="Basic residues" evidence="6">
    <location>
        <begin position="232"/>
        <end position="243"/>
    </location>
</feature>
<accession>A0AAN7JUK3</accession>
<dbReference type="Pfam" id="PF00403">
    <property type="entry name" value="HMA"/>
    <property type="match status" value="1"/>
</dbReference>
<protein>
    <recommendedName>
        <fullName evidence="7">HMA domain-containing protein</fullName>
    </recommendedName>
</protein>
<evidence type="ECO:0000256" key="5">
    <source>
        <dbReference type="ARBA" id="ARBA00024045"/>
    </source>
</evidence>
<sequence>MNKKQGNARNQICVLRVNIHCDGCKKKVNKLLQKIEGVDATLIDAELGKVTISGYVHPKVLIDTLVKSGKHAELWAASKNNNPPHAARNDLRNQLHGLQFGNSGKPQKGGNGKRFNQDMSTNMMGQKQKKTTNSVKFDEPYDEFEGSDNELSGSEEEDDYDDDDNDGDHDSVELDFGRRPPSRPASRGGRGQHGKEKKNGTSSKKGKGSGGGRAKKSGNFSIRSLFFGGFGRKKKSAARKKGGRGGGCMRPDVVEFKNGKAMAGAKNEGNNKARGSGGNNKTNGHGRENNRQSGGGGVAAMGNYPVGPIGPMGNYPMGPMSSNTFGPMAQYLAASQMGDYQAAPAPGITAPATINGGYYPGVGPMAMNHPYMGMMMNQPPYQQHFNGMYQYHPTVYGRPSPVASCYAPHRAPDGYNNMMDDENDNENENAEGCSIM</sequence>
<dbReference type="PANTHER" id="PTHR45868">
    <property type="entry name" value="HEAVY METAL-ASSOCIATED ISOPRENYLATED PLANT PROTEIN 33-RELATED"/>
    <property type="match status" value="1"/>
</dbReference>
<evidence type="ECO:0000313" key="8">
    <source>
        <dbReference type="EMBL" id="KAK4753207.1"/>
    </source>
</evidence>
<organism evidence="8 9">
    <name type="scientific">Trapa incisa</name>
    <dbReference type="NCBI Taxonomy" id="236973"/>
    <lineage>
        <taxon>Eukaryota</taxon>
        <taxon>Viridiplantae</taxon>
        <taxon>Streptophyta</taxon>
        <taxon>Embryophyta</taxon>
        <taxon>Tracheophyta</taxon>
        <taxon>Spermatophyta</taxon>
        <taxon>Magnoliopsida</taxon>
        <taxon>eudicotyledons</taxon>
        <taxon>Gunneridae</taxon>
        <taxon>Pentapetalae</taxon>
        <taxon>rosids</taxon>
        <taxon>malvids</taxon>
        <taxon>Myrtales</taxon>
        <taxon>Lythraceae</taxon>
        <taxon>Trapa</taxon>
    </lineage>
</organism>
<feature type="compositionally biased region" description="Acidic residues" evidence="6">
    <location>
        <begin position="140"/>
        <end position="167"/>
    </location>
</feature>